<reference evidence="3 4" key="2">
    <citation type="submission" date="2019-01" db="EMBL/GenBank/DDBJ databases">
        <title>Tautonia sociabilis, a novel thermotolerant planctomycete of Isosphaeraceae family, isolated from a 4000 m deep subterranean habitat.</title>
        <authorList>
            <person name="Kovaleva O.L."/>
            <person name="Elcheninov A.G."/>
            <person name="Van Heerden E."/>
            <person name="Toshchakov S.V."/>
            <person name="Novikov A."/>
            <person name="Bonch-Osmolovskaya E.A."/>
            <person name="Kublanov I.V."/>
        </authorList>
    </citation>
    <scope>NUCLEOTIDE SEQUENCE [LARGE SCALE GENOMIC DNA]</scope>
    <source>
        <strain evidence="3 4">GM2012</strain>
    </source>
</reference>
<evidence type="ECO:0000256" key="1">
    <source>
        <dbReference type="SAM" id="MobiDB-lite"/>
    </source>
</evidence>
<feature type="compositionally biased region" description="Low complexity" evidence="1">
    <location>
        <begin position="1508"/>
        <end position="1522"/>
    </location>
</feature>
<dbReference type="InterPro" id="IPR011050">
    <property type="entry name" value="Pectin_lyase_fold/virulence"/>
</dbReference>
<feature type="domain" description="Bacterial Ig-like" evidence="2">
    <location>
        <begin position="1118"/>
        <end position="1209"/>
    </location>
</feature>
<dbReference type="RefSeq" id="WP_126725959.1">
    <property type="nucleotide sequence ID" value="NZ_RYZH01000024.1"/>
</dbReference>
<organism evidence="3 4">
    <name type="scientific">Tautonia sociabilis</name>
    <dbReference type="NCBI Taxonomy" id="2080755"/>
    <lineage>
        <taxon>Bacteria</taxon>
        <taxon>Pseudomonadati</taxon>
        <taxon>Planctomycetota</taxon>
        <taxon>Planctomycetia</taxon>
        <taxon>Isosphaerales</taxon>
        <taxon>Isosphaeraceae</taxon>
        <taxon>Tautonia</taxon>
    </lineage>
</organism>
<sequence>MNRQRKRPARPSCEALETRNLLSAGQPTASWIGQDRHDFVGRSITPGPNGIQDVHIALDGLPADRTVIAAEVRGYGGDIWSYNGTYWAAAFRREAGSSRADLFIDPNRVEVGRSFSVRLWFDDGSTVLVSFPGGVADPTLRMPEASAKPSWIGLDGSDRVGRGPSVGPDGLQDAVIALANLTAGLEITSIDVRGVDGVAWQSGANPRGYDNAELIRDATDPKVGRLYVQPDRDLAGMPLTLTITYANGTLDIVDVVAGPTDPSRPVAPAPAVPIRTDAIAARWLGQTDDPVAGLGAVGLSLEGLPPGRTIVGAALSGSDRAVTWAYKASASSPIEVEPSSLPLAVRRDSNDPTRASAAFAPQGDEQGTTMTLRLAFDDGTFSIVRFEGGPADSSLRAPRPSASTTVARPGDDLQALVDANGTVVLSPGDYRLSKPLVLNHPVTITGEPGATLRFSQPSEAAPWASAILIHSGNTTLDGFAVRFDGPVRWDSSFPFEPAVIASTDIRTQSVGSTKVNLTLSNLDLEGPPASATGATPEQSVMLANLVSAEDGRVVGCRLRGGSIRAFGGPWEFSGNTYLGAMPGTFVYDVFAMSYAHDVIVRDNVASPLPGSGKTYRFLVLTQNGSDILVEGNRISGIGAREDDPRPHPNAPEVILTEAYRVNFEGKPLALSAGGTILQIPTPQGEAIRSGDVVAVLSGPLAGEWRRVAQVIDQKTLLLDRPLPTDVPIDAVSVSGAFLNSTFRDNEVDLRGSTIASPLVLAGAQFGIDVVGNRFLGGTDVRIDAASSERTVHWGWTPTPVFGVTFQGNTIQDSQGGLDAGPVRYPNSKSTRGRTYVDITIVDTLFSWSPSYFERWGVSSAPAAMTLGDSRTLDPTETRITATGNVVKLPPGYGAGPGVVGTKLVYNNQIATSASFALPAQPLPSPTGLRLLADTGASASDGETADPRIALDQPGWAVGLEYRLDGQASYRRVSSASGFLPEGLSDGPVTVFVRGIDDFGRPGPEASFSFRLDSTAPAAVSPRLGPGQDTGASSADRVTSLSSPVLLADGDPTDTLILVLLPDGKELGRRVGPGAIQPTSPLPDGTHSLAIRRVDRAGNATIGPETTITIDSTAPTPLSPRLGPGQDTGRSSSDGLTRIAAPSFEVDGDPTETMELILLPEGRVLARRTGPGTLRPTSPLADGSYAIAVRRTDLAGNATIGATIAVTIDTTPPAAVVARLGPGQDSGVSSVDGLTRWTSPTFQAVIDNADVLALLRDGVEVDRIVGSGTLRSGGPLADGSYTFSLKRIDSAGNETTGPPSTVTIDATAPGAVSGLLQEAPGRFRFDRTDGAVEYTYRVGSGPTIPLVGATSFRARGLPFAPTPVSVRAIDAAGNIGAEAVIVAAMPAPVGSWLGQRTGVDLVGPWTDRTGSDGIQDVAIAITGLPTDRAITSAEIRGWGSGIWQYNVAGGPYWKAAMVRAPGSDRAEFYIQPYQLESGRSYFVRLFFDDGTTVGVTIDGGPVDPKRATASQAPIAALSPASSSGDQATSVEHPGAGPSTDSPRGSRATAAAAGRSARVSWQDRLATIREAQRQRQLAQRRAMEDRAAALRARSASVRIRPRSVPKLRTLAEPAGRGSSPTAVGG</sequence>
<dbReference type="Gene3D" id="2.60.40.10">
    <property type="entry name" value="Immunoglobulins"/>
    <property type="match status" value="3"/>
</dbReference>
<dbReference type="Gene3D" id="2.160.20.10">
    <property type="entry name" value="Single-stranded right-handed beta-helix, Pectin lyase-like"/>
    <property type="match status" value="1"/>
</dbReference>
<dbReference type="EMBL" id="RYZH01000024">
    <property type="protein sequence ID" value="RUL87231.1"/>
    <property type="molecule type" value="Genomic_DNA"/>
</dbReference>
<feature type="region of interest" description="Disordered" evidence="1">
    <location>
        <begin position="1096"/>
        <end position="1135"/>
    </location>
</feature>
<feature type="region of interest" description="Disordered" evidence="1">
    <location>
        <begin position="1497"/>
        <end position="1554"/>
    </location>
</feature>
<name>A0A432MIQ0_9BACT</name>
<dbReference type="InterPro" id="IPR044016">
    <property type="entry name" value="Big_13"/>
</dbReference>
<evidence type="ECO:0000313" key="4">
    <source>
        <dbReference type="Proteomes" id="UP000280296"/>
    </source>
</evidence>
<feature type="region of interest" description="Disordered" evidence="1">
    <location>
        <begin position="1589"/>
        <end position="1623"/>
    </location>
</feature>
<dbReference type="Proteomes" id="UP000280296">
    <property type="component" value="Unassembled WGS sequence"/>
</dbReference>
<dbReference type="InterPro" id="IPR012334">
    <property type="entry name" value="Pectin_lyas_fold"/>
</dbReference>
<proteinExistence type="predicted"/>
<dbReference type="Pfam" id="PF19077">
    <property type="entry name" value="Big_13"/>
    <property type="match status" value="3"/>
</dbReference>
<comment type="caution">
    <text evidence="3">The sequence shown here is derived from an EMBL/GenBank/DDBJ whole genome shotgun (WGS) entry which is preliminary data.</text>
</comment>
<feature type="compositionally biased region" description="Low complexity" evidence="1">
    <location>
        <begin position="1543"/>
        <end position="1554"/>
    </location>
</feature>
<gene>
    <name evidence="3" type="ORF">TsocGM_13475</name>
</gene>
<feature type="domain" description="Bacterial Ig-like" evidence="2">
    <location>
        <begin position="1019"/>
        <end position="1110"/>
    </location>
</feature>
<protein>
    <recommendedName>
        <fullName evidence="2">Bacterial Ig-like domain-containing protein</fullName>
    </recommendedName>
</protein>
<dbReference type="OrthoDB" id="244775at2"/>
<keyword evidence="4" id="KW-1185">Reference proteome</keyword>
<dbReference type="InterPro" id="IPR013783">
    <property type="entry name" value="Ig-like_fold"/>
</dbReference>
<feature type="domain" description="Bacterial Ig-like" evidence="2">
    <location>
        <begin position="1215"/>
        <end position="1304"/>
    </location>
</feature>
<dbReference type="SUPFAM" id="SSF51126">
    <property type="entry name" value="Pectin lyase-like"/>
    <property type="match status" value="1"/>
</dbReference>
<feature type="compositionally biased region" description="Polar residues" evidence="1">
    <location>
        <begin position="1103"/>
        <end position="1115"/>
    </location>
</feature>
<reference evidence="3 4" key="1">
    <citation type="submission" date="2018-12" db="EMBL/GenBank/DDBJ databases">
        <authorList>
            <person name="Toschakov S.V."/>
        </authorList>
    </citation>
    <scope>NUCLEOTIDE SEQUENCE [LARGE SCALE GENOMIC DNA]</scope>
    <source>
        <strain evidence="3 4">GM2012</strain>
    </source>
</reference>
<accession>A0A432MIQ0</accession>
<evidence type="ECO:0000259" key="2">
    <source>
        <dbReference type="Pfam" id="PF19077"/>
    </source>
</evidence>
<evidence type="ECO:0000313" key="3">
    <source>
        <dbReference type="EMBL" id="RUL87231.1"/>
    </source>
</evidence>